<sequence length="132" mass="15272">MVWPVSVKGVLTDRQKRVCLLQNERDEWELPGGRLERGETPEKCLKREIREELGIPVDVERLLDVWVYEVQPGAEVLIVTYRCHWDGKDIPRISDEHTAMGWFDRGEISGLRIPEGYLRAIFSVQGVSPKRS</sequence>
<accession>A0ABT8IIL6</accession>
<dbReference type="Proteomes" id="UP001174196">
    <property type="component" value="Unassembled WGS sequence"/>
</dbReference>
<dbReference type="CDD" id="cd04699">
    <property type="entry name" value="NUDIX_MutT_Nudt1"/>
    <property type="match status" value="1"/>
</dbReference>
<dbReference type="Pfam" id="PF00293">
    <property type="entry name" value="NUDIX"/>
    <property type="match status" value="1"/>
</dbReference>
<keyword evidence="2 3" id="KW-0378">Hydrolase</keyword>
<protein>
    <submittedName>
        <fullName evidence="5">NUDIX domain-containing protein</fullName>
    </submittedName>
</protein>
<evidence type="ECO:0000256" key="1">
    <source>
        <dbReference type="ARBA" id="ARBA00001946"/>
    </source>
</evidence>
<dbReference type="Gene3D" id="3.90.79.10">
    <property type="entry name" value="Nucleoside Triphosphate Pyrophosphohydrolase"/>
    <property type="match status" value="1"/>
</dbReference>
<dbReference type="InterPro" id="IPR000086">
    <property type="entry name" value="NUDIX_hydrolase_dom"/>
</dbReference>
<comment type="cofactor">
    <cofactor evidence="1">
        <name>Mg(2+)</name>
        <dbReference type="ChEBI" id="CHEBI:18420"/>
    </cofactor>
</comment>
<dbReference type="InterPro" id="IPR020084">
    <property type="entry name" value="NUDIX_hydrolase_CS"/>
</dbReference>
<comment type="similarity">
    <text evidence="3">Belongs to the Nudix hydrolase family.</text>
</comment>
<dbReference type="PROSITE" id="PS00893">
    <property type="entry name" value="NUDIX_BOX"/>
    <property type="match status" value="1"/>
</dbReference>
<reference evidence="5" key="1">
    <citation type="submission" date="2022-08" db="EMBL/GenBank/DDBJ databases">
        <title>Polycladomyces zharkentsis sp. nov., a novel thermophilic CMC and starch-degrading bacterium isolated from a geothermal spring in Kazakhstan.</title>
        <authorList>
            <person name="Mashzhan A."/>
            <person name="Kistaubaeva A."/>
            <person name="Javier-Lopez R."/>
            <person name="Birkeland N.-K."/>
        </authorList>
    </citation>
    <scope>NUCLEOTIDE SEQUENCE</scope>
    <source>
        <strain evidence="5">KSR 13</strain>
    </source>
</reference>
<evidence type="ECO:0000313" key="5">
    <source>
        <dbReference type="EMBL" id="MDN4592626.1"/>
    </source>
</evidence>
<evidence type="ECO:0000256" key="2">
    <source>
        <dbReference type="ARBA" id="ARBA00022801"/>
    </source>
</evidence>
<name>A0ABT8IIL6_9BACL</name>
<dbReference type="PANTHER" id="PTHR43046:SF14">
    <property type="entry name" value="MUTT_NUDIX FAMILY PROTEIN"/>
    <property type="match status" value="1"/>
</dbReference>
<evidence type="ECO:0000256" key="3">
    <source>
        <dbReference type="RuleBase" id="RU003476"/>
    </source>
</evidence>
<evidence type="ECO:0000259" key="4">
    <source>
        <dbReference type="PROSITE" id="PS51462"/>
    </source>
</evidence>
<organism evidence="5 6">
    <name type="scientific">Polycladomyces subterraneus</name>
    <dbReference type="NCBI Taxonomy" id="1016997"/>
    <lineage>
        <taxon>Bacteria</taxon>
        <taxon>Bacillati</taxon>
        <taxon>Bacillota</taxon>
        <taxon>Bacilli</taxon>
        <taxon>Bacillales</taxon>
        <taxon>Thermoactinomycetaceae</taxon>
        <taxon>Polycladomyces</taxon>
    </lineage>
</organism>
<dbReference type="PANTHER" id="PTHR43046">
    <property type="entry name" value="GDP-MANNOSE MANNOSYL HYDROLASE"/>
    <property type="match status" value="1"/>
</dbReference>
<dbReference type="RefSeq" id="WP_301237350.1">
    <property type="nucleotide sequence ID" value="NZ_JANRHH010000012.1"/>
</dbReference>
<keyword evidence="6" id="KW-1185">Reference proteome</keyword>
<proteinExistence type="inferred from homology"/>
<dbReference type="InterPro" id="IPR015797">
    <property type="entry name" value="NUDIX_hydrolase-like_dom_sf"/>
</dbReference>
<dbReference type="PROSITE" id="PS51462">
    <property type="entry name" value="NUDIX"/>
    <property type="match status" value="1"/>
</dbReference>
<gene>
    <name evidence="5" type="ORF">NWF35_01605</name>
</gene>
<dbReference type="SUPFAM" id="SSF55811">
    <property type="entry name" value="Nudix"/>
    <property type="match status" value="1"/>
</dbReference>
<dbReference type="InterPro" id="IPR020476">
    <property type="entry name" value="Nudix_hydrolase"/>
</dbReference>
<dbReference type="PRINTS" id="PR00502">
    <property type="entry name" value="NUDIXFAMILY"/>
</dbReference>
<feature type="domain" description="Nudix hydrolase" evidence="4">
    <location>
        <begin position="2"/>
        <end position="125"/>
    </location>
</feature>
<dbReference type="EMBL" id="JANRHH010000012">
    <property type="protein sequence ID" value="MDN4592626.1"/>
    <property type="molecule type" value="Genomic_DNA"/>
</dbReference>
<evidence type="ECO:0000313" key="6">
    <source>
        <dbReference type="Proteomes" id="UP001174196"/>
    </source>
</evidence>
<comment type="caution">
    <text evidence="5">The sequence shown here is derived from an EMBL/GenBank/DDBJ whole genome shotgun (WGS) entry which is preliminary data.</text>
</comment>